<accession>A0A843V4M9</accession>
<evidence type="ECO:0000313" key="9">
    <source>
        <dbReference type="Proteomes" id="UP000652761"/>
    </source>
</evidence>
<dbReference type="SUPFAM" id="SSF52540">
    <property type="entry name" value="P-loop containing nucleoside triphosphate hydrolases"/>
    <property type="match status" value="1"/>
</dbReference>
<evidence type="ECO:0000256" key="5">
    <source>
        <dbReference type="PROSITE-ProRule" id="PRU01251"/>
    </source>
</evidence>
<evidence type="ECO:0000256" key="1">
    <source>
        <dbReference type="ARBA" id="ARBA00008675"/>
    </source>
</evidence>
<dbReference type="Gene3D" id="3.40.50.300">
    <property type="entry name" value="P-loop containing nucleotide triphosphate hydrolases"/>
    <property type="match status" value="1"/>
</dbReference>
<comment type="similarity">
    <text evidence="1">Belongs to the ClpA/ClpB family.</text>
</comment>
<gene>
    <name evidence="8" type="ORF">Taro_021321</name>
</gene>
<dbReference type="Proteomes" id="UP000652761">
    <property type="component" value="Unassembled WGS sequence"/>
</dbReference>
<evidence type="ECO:0000256" key="4">
    <source>
        <dbReference type="ARBA" id="ARBA00023163"/>
    </source>
</evidence>
<dbReference type="PANTHER" id="PTHR43572:SF38">
    <property type="entry name" value="PROTEIN SMAX1-LIKE 6"/>
    <property type="match status" value="1"/>
</dbReference>
<evidence type="ECO:0000256" key="6">
    <source>
        <dbReference type="SAM" id="MobiDB-lite"/>
    </source>
</evidence>
<evidence type="ECO:0000313" key="8">
    <source>
        <dbReference type="EMBL" id="MQL88750.1"/>
    </source>
</evidence>
<protein>
    <recommendedName>
        <fullName evidence="7">Clp R domain-containing protein</fullName>
    </recommendedName>
</protein>
<dbReference type="CDD" id="cd19499">
    <property type="entry name" value="RecA-like_ClpB_Hsp104-like"/>
    <property type="match status" value="1"/>
</dbReference>
<dbReference type="AlphaFoldDB" id="A0A843V4M9"/>
<feature type="region of interest" description="Disordered" evidence="6">
    <location>
        <begin position="90"/>
        <end position="114"/>
    </location>
</feature>
<sequence length="1189" mass="129612">MPTPVSAARQCFAGEAAAALDEAVAIARRRGHAQTTSLHVVSALLSLPSSSSSLLRDALSRARSAAYSPRLQFKALELCFSVALDRLPSAGPGAGGGDGGQQQQQQPAAEVEPPVSNSLMAAIKRSQANQRRNPDTFHLYQHYQQQQQQQNSVAGVKVELQQLVLSILDDPVVSRVFGEAGFRSYDIKFAVLHPPPSILRFPRAARCPPLFLCNFSIGADEFELSPRGFGFPFSSQPLCGSDGTDENCRRIAEVLVRKQGRNPLLVGVGAVDAALDFERAVGRQNWAAFPPEVRGVKFFSIEKEVSEFARGGRERSWLDSRFGEIALWLAAEERGSSPGIVLSVGDLKGLVDLLGEGKDSDGAERASYIVSEFTKVVHGHPGKLWLIGSAATYETYMKFLSQYPSVDKDWDLQLLPITTLKPRSGALLPRTNSLMEPFVSFEGLFPIASNPMAPVSRQDQPVPCHLCNDKYDQEIAALLKEFSAPIGDKYQVNLPNQLRQNELTSISSGLDAEKAKDDGTILNVKVMDLRKKWNDICQHKHQGSQIVVSDTFGIRSEVFPRVISLPYVADKLVCSNQTNENIDEPQVQSTGTDAFPVAASAQKIPATSRSISFPLLSDLKKENPFPKQMVRPSSTDQLQRNDFLSHSGCLSDVGAPDDLTSLLSASSVSTDLMLGTVNASPRKNKSARLHTHGEPLHDLPGCLTLKADAINGNVSAASVQYSSCFASDSPVLGTYLPVQSAPGLRIVATGIPVRGQQDLHSSNECQAFDIKDFKAFCRSLAEKVGWQEEAIRSIGETLYRFRNGVERLHGASLRGDIWLSFLGPDKIGKRKIAMALAELLFGSREKLICVDLSTQDGHAHSNTVCRSNWINVYDSNIRGKTVLDCIAEEIRKKPWSVVLLEGVDKADLLVQSSLSQAIKTGKFSDSHGREIGINNLLFVMSAGEAKGKLVSSSRANVKFSEERILAAQARQMKFLVGTAPDSLGSILSVSSSGASTKESRNANVFISKRKLSMPHDGTRHCESMGIAKRANKSSNTFLDLNLPVEEMIANDADSSSGGSNSLSESLDLWMEEFLDAVDENVVFKPFDFDALAEEILKEIDKNIQAAVGSKCVLEIDPKVMEHILAATWLSESKGSLNNWIQQVLIRSFVEARQIHHLSALSVLRLVSCEDAALEDRAPGILLPSRILLN</sequence>
<dbReference type="InterPro" id="IPR058680">
    <property type="entry name" value="NBD_SMAX1-like"/>
</dbReference>
<dbReference type="InterPro" id="IPR003959">
    <property type="entry name" value="ATPase_AAA_core"/>
</dbReference>
<dbReference type="InterPro" id="IPR036628">
    <property type="entry name" value="Clp_N_dom_sf"/>
</dbReference>
<evidence type="ECO:0000259" key="7">
    <source>
        <dbReference type="PROSITE" id="PS51903"/>
    </source>
</evidence>
<keyword evidence="4" id="KW-0804">Transcription</keyword>
<reference evidence="8" key="1">
    <citation type="submission" date="2017-07" db="EMBL/GenBank/DDBJ databases">
        <title>Taro Niue Genome Assembly and Annotation.</title>
        <authorList>
            <person name="Atibalentja N."/>
            <person name="Keating K."/>
            <person name="Fields C.J."/>
        </authorList>
    </citation>
    <scope>NUCLEOTIDE SEQUENCE</scope>
    <source>
        <strain evidence="8">Niue_2</strain>
        <tissue evidence="8">Leaf</tissue>
    </source>
</reference>
<dbReference type="PROSITE" id="PS51903">
    <property type="entry name" value="CLP_R"/>
    <property type="match status" value="1"/>
</dbReference>
<keyword evidence="2 5" id="KW-0677">Repeat</keyword>
<dbReference type="Pfam" id="PF23569">
    <property type="entry name" value="NBD_SMAX1"/>
    <property type="match status" value="1"/>
</dbReference>
<dbReference type="Pfam" id="PF26587">
    <property type="entry name" value="AAA_lid_SMAX1"/>
    <property type="match status" value="1"/>
</dbReference>
<dbReference type="PANTHER" id="PTHR43572">
    <property type="entry name" value="CHAPERONE PROTEIN CLPD, CHLOROPLASTIC"/>
    <property type="match status" value="1"/>
</dbReference>
<proteinExistence type="inferred from homology"/>
<dbReference type="InterPro" id="IPR004176">
    <property type="entry name" value="Clp_R_N"/>
</dbReference>
<dbReference type="OrthoDB" id="1723324at2759"/>
<evidence type="ECO:0000256" key="2">
    <source>
        <dbReference type="ARBA" id="ARBA00022737"/>
    </source>
</evidence>
<dbReference type="EMBL" id="NMUH01001086">
    <property type="protein sequence ID" value="MQL88750.1"/>
    <property type="molecule type" value="Genomic_DNA"/>
</dbReference>
<dbReference type="InterPro" id="IPR058954">
    <property type="entry name" value="AAA_lid_SMAX1"/>
</dbReference>
<evidence type="ECO:0000256" key="3">
    <source>
        <dbReference type="ARBA" id="ARBA00023015"/>
    </source>
</evidence>
<organism evidence="8 9">
    <name type="scientific">Colocasia esculenta</name>
    <name type="common">Wild taro</name>
    <name type="synonym">Arum esculentum</name>
    <dbReference type="NCBI Taxonomy" id="4460"/>
    <lineage>
        <taxon>Eukaryota</taxon>
        <taxon>Viridiplantae</taxon>
        <taxon>Streptophyta</taxon>
        <taxon>Embryophyta</taxon>
        <taxon>Tracheophyta</taxon>
        <taxon>Spermatophyta</taxon>
        <taxon>Magnoliopsida</taxon>
        <taxon>Liliopsida</taxon>
        <taxon>Araceae</taxon>
        <taxon>Aroideae</taxon>
        <taxon>Colocasieae</taxon>
        <taxon>Colocasia</taxon>
    </lineage>
</organism>
<name>A0A843V4M9_COLES</name>
<dbReference type="Pfam" id="PF07724">
    <property type="entry name" value="AAA_2"/>
    <property type="match status" value="1"/>
</dbReference>
<keyword evidence="3" id="KW-0805">Transcription regulation</keyword>
<comment type="caution">
    <text evidence="8">The sequence shown here is derived from an EMBL/GenBank/DDBJ whole genome shotgun (WGS) entry which is preliminary data.</text>
</comment>
<dbReference type="InterPro" id="IPR027417">
    <property type="entry name" value="P-loop_NTPase"/>
</dbReference>
<dbReference type="GO" id="GO:0016887">
    <property type="term" value="F:ATP hydrolysis activity"/>
    <property type="evidence" value="ECO:0007669"/>
    <property type="project" value="InterPro"/>
</dbReference>
<dbReference type="InterPro" id="IPR051650">
    <property type="entry name" value="SL_signaling_regulator"/>
</dbReference>
<dbReference type="Gene3D" id="1.10.1780.10">
    <property type="entry name" value="Clp, N-terminal domain"/>
    <property type="match status" value="1"/>
</dbReference>
<keyword evidence="9" id="KW-1185">Reference proteome</keyword>
<feature type="domain" description="Clp R" evidence="7">
    <location>
        <begin position="8"/>
        <end position="197"/>
    </location>
</feature>
<dbReference type="GO" id="GO:0005524">
    <property type="term" value="F:ATP binding"/>
    <property type="evidence" value="ECO:0007669"/>
    <property type="project" value="InterPro"/>
</dbReference>